<keyword evidence="7" id="KW-0998">Cell outer membrane</keyword>
<comment type="caution">
    <text evidence="12">The sequence shown here is derived from an EMBL/GenBank/DDBJ whole genome shotgun (WGS) entry which is preliminary data.</text>
</comment>
<dbReference type="EMBL" id="JACIDX010000022">
    <property type="protein sequence ID" value="MBB3957370.1"/>
    <property type="molecule type" value="Genomic_DNA"/>
</dbReference>
<evidence type="ECO:0000256" key="4">
    <source>
        <dbReference type="ARBA" id="ARBA00022692"/>
    </source>
</evidence>
<keyword evidence="12" id="KW-0675">Receptor</keyword>
<dbReference type="SUPFAM" id="SSF56935">
    <property type="entry name" value="Porins"/>
    <property type="match status" value="1"/>
</dbReference>
<protein>
    <submittedName>
        <fullName evidence="12">Outer membrane cobalamin receptor</fullName>
    </submittedName>
</protein>
<keyword evidence="5 8" id="KW-0798">TonB box</keyword>
<gene>
    <name evidence="12" type="ORF">GGR38_004344</name>
</gene>
<keyword evidence="3" id="KW-1134">Transmembrane beta strand</keyword>
<dbReference type="GO" id="GO:0044718">
    <property type="term" value="P:siderophore transmembrane transport"/>
    <property type="evidence" value="ECO:0007669"/>
    <property type="project" value="TreeGrafter"/>
</dbReference>
<accession>A0A7W6G8M1</accession>
<comment type="similarity">
    <text evidence="8">Belongs to the TonB-dependent receptor family.</text>
</comment>
<dbReference type="PANTHER" id="PTHR30069">
    <property type="entry name" value="TONB-DEPENDENT OUTER MEMBRANE RECEPTOR"/>
    <property type="match status" value="1"/>
</dbReference>
<sequence length="719" mass="78521">MILRLPARAANTWASSRLLLLAGVCTMVIAGKASAEDQRTIIVTASRSEMIGKAETASQGSIGQQEVALRPIYRAAQLFESIPGLVVTTHSGEGKAPYYLIRGYALDHGTDFANFIDDMPVNRGTNAHGQGYSDLGFLIPQVVAGIDYTKGPYYAGVGDFGSVASARTRLLDEVPAQMAATVGTDGYEEIQGMGTLRLGKDKRLLGAFQVSHYDGPWQPGQNFRKINGMLRYSQGTARDGFTLTAMAYASEGRLTTDQPQRAVEAGLIGPYGTLDPSDYSRSQRYSLSGHIEKPIGPGQFSASLYAIRSTMTLWNNFTHYLYDPVNGDQQAQHEARTVFGGRASYTLKAQVLGLETETVWGAQVRHDTAMVDRRHTKNRDTILPNCFQDQEDGSTLEYAAVNGHCNADRVHILMLSPHMQTTLRWTGWLRTVGGLRLDYMQADDVSSVTGTSGRGHQYLWQPKGSLILGPWAKTELYFSAGRGFHSNDVRGVFGTVPTQGVPLAVGGTPLLASTTGMEVGMRSNIIPRLSLQIAAFQQDFGSELRYNADTGQNEAGAPSRRQGIEISAQYRPVHWLELNSDLAFARPRYRGANLAAFGIAQPYIADAPNFTYSAGALVNGLGPWSGSLQWRRLGTHSLADGQLDPRDGGYSEWNIDVTYALAGGWKAQVSLFNIFNSRSDSATYYYTSRLQGEAAEGGEGYHAHPLEPRSARFTIRKEF</sequence>
<feature type="domain" description="TonB-dependent receptor-like beta-barrel" evidence="10">
    <location>
        <begin position="236"/>
        <end position="674"/>
    </location>
</feature>
<feature type="chain" id="PRO_5030978903" evidence="9">
    <location>
        <begin position="36"/>
        <end position="719"/>
    </location>
</feature>
<feature type="domain" description="TonB-dependent receptor plug" evidence="11">
    <location>
        <begin position="57"/>
        <end position="158"/>
    </location>
</feature>
<keyword evidence="6 8" id="KW-0472">Membrane</keyword>
<keyword evidence="2" id="KW-0813">Transport</keyword>
<dbReference type="InterPro" id="IPR000531">
    <property type="entry name" value="Beta-barrel_TonB"/>
</dbReference>
<evidence type="ECO:0000256" key="9">
    <source>
        <dbReference type="SAM" id="SignalP"/>
    </source>
</evidence>
<reference evidence="12 13" key="1">
    <citation type="submission" date="2020-08" db="EMBL/GenBank/DDBJ databases">
        <title>Genomic Encyclopedia of Type Strains, Phase IV (KMG-IV): sequencing the most valuable type-strain genomes for metagenomic binning, comparative biology and taxonomic classification.</title>
        <authorList>
            <person name="Goeker M."/>
        </authorList>
    </citation>
    <scope>NUCLEOTIDE SEQUENCE [LARGE SCALE GENOMIC DNA]</scope>
    <source>
        <strain evidence="12 13">DSM 27057</strain>
    </source>
</reference>
<dbReference type="AlphaFoldDB" id="A0A7W6G8M1"/>
<evidence type="ECO:0000256" key="5">
    <source>
        <dbReference type="ARBA" id="ARBA00023077"/>
    </source>
</evidence>
<keyword evidence="4" id="KW-0812">Transmembrane</keyword>
<dbReference type="InterPro" id="IPR037066">
    <property type="entry name" value="Plug_dom_sf"/>
</dbReference>
<dbReference type="RefSeq" id="WP_183628606.1">
    <property type="nucleotide sequence ID" value="NZ_JACIDX010000022.1"/>
</dbReference>
<organism evidence="12 13">
    <name type="scientific">Novosphingobium sediminicola</name>
    <dbReference type="NCBI Taxonomy" id="563162"/>
    <lineage>
        <taxon>Bacteria</taxon>
        <taxon>Pseudomonadati</taxon>
        <taxon>Pseudomonadota</taxon>
        <taxon>Alphaproteobacteria</taxon>
        <taxon>Sphingomonadales</taxon>
        <taxon>Sphingomonadaceae</taxon>
        <taxon>Novosphingobium</taxon>
    </lineage>
</organism>
<keyword evidence="9" id="KW-0732">Signal</keyword>
<dbReference type="Gene3D" id="2.170.130.10">
    <property type="entry name" value="TonB-dependent receptor, plug domain"/>
    <property type="match status" value="1"/>
</dbReference>
<proteinExistence type="inferred from homology"/>
<dbReference type="GO" id="GO:0009279">
    <property type="term" value="C:cell outer membrane"/>
    <property type="evidence" value="ECO:0007669"/>
    <property type="project" value="UniProtKB-SubCell"/>
</dbReference>
<dbReference type="Pfam" id="PF07715">
    <property type="entry name" value="Plug"/>
    <property type="match status" value="1"/>
</dbReference>
<evidence type="ECO:0000256" key="7">
    <source>
        <dbReference type="ARBA" id="ARBA00023237"/>
    </source>
</evidence>
<evidence type="ECO:0000256" key="8">
    <source>
        <dbReference type="RuleBase" id="RU003357"/>
    </source>
</evidence>
<evidence type="ECO:0000313" key="12">
    <source>
        <dbReference type="EMBL" id="MBB3957370.1"/>
    </source>
</evidence>
<dbReference type="InterPro" id="IPR039426">
    <property type="entry name" value="TonB-dep_rcpt-like"/>
</dbReference>
<evidence type="ECO:0000259" key="10">
    <source>
        <dbReference type="Pfam" id="PF00593"/>
    </source>
</evidence>
<evidence type="ECO:0000256" key="2">
    <source>
        <dbReference type="ARBA" id="ARBA00022448"/>
    </source>
</evidence>
<dbReference type="PANTHER" id="PTHR30069:SF36">
    <property type="entry name" value="BLL6948 PROTEIN"/>
    <property type="match status" value="1"/>
</dbReference>
<evidence type="ECO:0000256" key="1">
    <source>
        <dbReference type="ARBA" id="ARBA00004571"/>
    </source>
</evidence>
<name>A0A7W6G8M1_9SPHN</name>
<evidence type="ECO:0000256" key="3">
    <source>
        <dbReference type="ARBA" id="ARBA00022452"/>
    </source>
</evidence>
<dbReference type="Gene3D" id="2.40.170.20">
    <property type="entry name" value="TonB-dependent receptor, beta-barrel domain"/>
    <property type="match status" value="1"/>
</dbReference>
<dbReference type="GO" id="GO:0015344">
    <property type="term" value="F:siderophore uptake transmembrane transporter activity"/>
    <property type="evidence" value="ECO:0007669"/>
    <property type="project" value="TreeGrafter"/>
</dbReference>
<dbReference type="InterPro" id="IPR012910">
    <property type="entry name" value="Plug_dom"/>
</dbReference>
<evidence type="ECO:0000256" key="6">
    <source>
        <dbReference type="ARBA" id="ARBA00023136"/>
    </source>
</evidence>
<dbReference type="Proteomes" id="UP000548867">
    <property type="component" value="Unassembled WGS sequence"/>
</dbReference>
<dbReference type="Pfam" id="PF00593">
    <property type="entry name" value="TonB_dep_Rec_b-barrel"/>
    <property type="match status" value="1"/>
</dbReference>
<dbReference type="InterPro" id="IPR036942">
    <property type="entry name" value="Beta-barrel_TonB_sf"/>
</dbReference>
<feature type="signal peptide" evidence="9">
    <location>
        <begin position="1"/>
        <end position="35"/>
    </location>
</feature>
<comment type="subcellular location">
    <subcellularLocation>
        <location evidence="1">Cell outer membrane</location>
        <topology evidence="1">Multi-pass membrane protein</topology>
    </subcellularLocation>
</comment>
<evidence type="ECO:0000313" key="13">
    <source>
        <dbReference type="Proteomes" id="UP000548867"/>
    </source>
</evidence>
<evidence type="ECO:0000259" key="11">
    <source>
        <dbReference type="Pfam" id="PF07715"/>
    </source>
</evidence>
<keyword evidence="13" id="KW-1185">Reference proteome</keyword>